<dbReference type="Pfam" id="PF00512">
    <property type="entry name" value="HisKA"/>
    <property type="match status" value="1"/>
</dbReference>
<protein>
    <recommendedName>
        <fullName evidence="3">histidine kinase</fullName>
        <ecNumber evidence="3">2.7.13.3</ecNumber>
    </recommendedName>
</protein>
<dbReference type="SMART" id="SM00387">
    <property type="entry name" value="HATPase_c"/>
    <property type="match status" value="1"/>
</dbReference>
<evidence type="ECO:0000313" key="13">
    <source>
        <dbReference type="EMBL" id="ETX09801.1"/>
    </source>
</evidence>
<dbReference type="PANTHER" id="PTHR45436">
    <property type="entry name" value="SENSOR HISTIDINE KINASE YKOH"/>
    <property type="match status" value="1"/>
</dbReference>
<evidence type="ECO:0000256" key="6">
    <source>
        <dbReference type="ARBA" id="ARBA00022692"/>
    </source>
</evidence>
<accession>X7E3Q8</accession>
<dbReference type="PATRIC" id="fig|1122207.3.peg.2742"/>
<reference evidence="13 14" key="1">
    <citation type="submission" date="2014-01" db="EMBL/GenBank/DDBJ databases">
        <title>Marinomonas ushuaiensis DSM 15871 Genome Sequencing.</title>
        <authorList>
            <person name="Lai Q."/>
            <person name="Shao Z.S."/>
        </authorList>
    </citation>
    <scope>NUCLEOTIDE SEQUENCE [LARGE SCALE GENOMIC DNA]</scope>
    <source>
        <strain evidence="13 14">DSM 15871</strain>
    </source>
</reference>
<dbReference type="AlphaFoldDB" id="X7E3Q8"/>
<dbReference type="SUPFAM" id="SSF55874">
    <property type="entry name" value="ATPase domain of HSP90 chaperone/DNA topoisomerase II/histidine kinase"/>
    <property type="match status" value="1"/>
</dbReference>
<dbReference type="STRING" id="1122207.MUS1_05630"/>
<comment type="subcellular location">
    <subcellularLocation>
        <location evidence="2">Membrane</location>
    </subcellularLocation>
</comment>
<dbReference type="Pfam" id="PF02518">
    <property type="entry name" value="HATPase_c"/>
    <property type="match status" value="1"/>
</dbReference>
<evidence type="ECO:0000256" key="1">
    <source>
        <dbReference type="ARBA" id="ARBA00000085"/>
    </source>
</evidence>
<evidence type="ECO:0000256" key="10">
    <source>
        <dbReference type="SAM" id="Phobius"/>
    </source>
</evidence>
<feature type="domain" description="Histidine kinase" evidence="11">
    <location>
        <begin position="229"/>
        <end position="420"/>
    </location>
</feature>
<evidence type="ECO:0000256" key="2">
    <source>
        <dbReference type="ARBA" id="ARBA00004370"/>
    </source>
</evidence>
<keyword evidence="10" id="KW-0472">Membrane</keyword>
<evidence type="ECO:0000256" key="7">
    <source>
        <dbReference type="ARBA" id="ARBA00022777"/>
    </source>
</evidence>
<dbReference type="EMBL" id="JAMB01000014">
    <property type="protein sequence ID" value="ETX09801.1"/>
    <property type="molecule type" value="Genomic_DNA"/>
</dbReference>
<dbReference type="RefSeq" id="WP_036163396.1">
    <property type="nucleotide sequence ID" value="NZ_JAMB01000014.1"/>
</dbReference>
<keyword evidence="9" id="KW-0902">Two-component regulatory system</keyword>
<dbReference type="SUPFAM" id="SSF47384">
    <property type="entry name" value="Homodimeric domain of signal transducing histidine kinase"/>
    <property type="match status" value="1"/>
</dbReference>
<dbReference type="GO" id="GO:0005886">
    <property type="term" value="C:plasma membrane"/>
    <property type="evidence" value="ECO:0007669"/>
    <property type="project" value="TreeGrafter"/>
</dbReference>
<dbReference type="eggNOG" id="COG0642">
    <property type="taxonomic scope" value="Bacteria"/>
</dbReference>
<dbReference type="CDD" id="cd00082">
    <property type="entry name" value="HisKA"/>
    <property type="match status" value="1"/>
</dbReference>
<dbReference type="InterPro" id="IPR005467">
    <property type="entry name" value="His_kinase_dom"/>
</dbReference>
<dbReference type="PANTHER" id="PTHR45436:SF16">
    <property type="entry name" value="HISTIDINE KINASE"/>
    <property type="match status" value="1"/>
</dbReference>
<dbReference type="InterPro" id="IPR050428">
    <property type="entry name" value="TCS_sensor_his_kinase"/>
</dbReference>
<dbReference type="InterPro" id="IPR036097">
    <property type="entry name" value="HisK_dim/P_sf"/>
</dbReference>
<dbReference type="InterPro" id="IPR036890">
    <property type="entry name" value="HATPase_C_sf"/>
</dbReference>
<keyword evidence="6 10" id="KW-0812">Transmembrane</keyword>
<keyword evidence="8 10" id="KW-1133">Transmembrane helix</keyword>
<dbReference type="InterPro" id="IPR003594">
    <property type="entry name" value="HATPase_dom"/>
</dbReference>
<dbReference type="OrthoDB" id="9121563at2"/>
<dbReference type="InterPro" id="IPR003661">
    <property type="entry name" value="HisK_dim/P_dom"/>
</dbReference>
<dbReference type="SMART" id="SM00388">
    <property type="entry name" value="HisKA"/>
    <property type="match status" value="1"/>
</dbReference>
<gene>
    <name evidence="13" type="ORF">MUS1_05630</name>
</gene>
<feature type="domain" description="HAMP" evidence="12">
    <location>
        <begin position="167"/>
        <end position="221"/>
    </location>
</feature>
<dbReference type="PROSITE" id="PS50885">
    <property type="entry name" value="HAMP"/>
    <property type="match status" value="1"/>
</dbReference>
<keyword evidence="7" id="KW-0418">Kinase</keyword>
<feature type="transmembrane region" description="Helical" evidence="10">
    <location>
        <begin position="12"/>
        <end position="30"/>
    </location>
</feature>
<evidence type="ECO:0000313" key="14">
    <source>
        <dbReference type="Proteomes" id="UP000054058"/>
    </source>
</evidence>
<dbReference type="InterPro" id="IPR003660">
    <property type="entry name" value="HAMP_dom"/>
</dbReference>
<evidence type="ECO:0000256" key="5">
    <source>
        <dbReference type="ARBA" id="ARBA00022679"/>
    </source>
</evidence>
<evidence type="ECO:0000259" key="11">
    <source>
        <dbReference type="PROSITE" id="PS50109"/>
    </source>
</evidence>
<dbReference type="Gene3D" id="1.10.287.130">
    <property type="match status" value="1"/>
</dbReference>
<evidence type="ECO:0000256" key="3">
    <source>
        <dbReference type="ARBA" id="ARBA00012438"/>
    </source>
</evidence>
<dbReference type="Gene3D" id="3.30.565.10">
    <property type="entry name" value="Histidine kinase-like ATPase, C-terminal domain"/>
    <property type="match status" value="1"/>
</dbReference>
<keyword evidence="5" id="KW-0808">Transferase</keyword>
<comment type="caution">
    <text evidence="13">The sequence shown here is derived from an EMBL/GenBank/DDBJ whole genome shotgun (WGS) entry which is preliminary data.</text>
</comment>
<dbReference type="EC" id="2.7.13.3" evidence="3"/>
<keyword evidence="4" id="KW-0597">Phosphoprotein</keyword>
<comment type="catalytic activity">
    <reaction evidence="1">
        <text>ATP + protein L-histidine = ADP + protein N-phospho-L-histidine.</text>
        <dbReference type="EC" id="2.7.13.3"/>
    </reaction>
</comment>
<name>X7E3Q8_9GAMM</name>
<dbReference type="PROSITE" id="PS50109">
    <property type="entry name" value="HIS_KIN"/>
    <property type="match status" value="1"/>
</dbReference>
<organism evidence="13 14">
    <name type="scientific">Marinomonas ushuaiensis DSM 15871</name>
    <dbReference type="NCBI Taxonomy" id="1122207"/>
    <lineage>
        <taxon>Bacteria</taxon>
        <taxon>Pseudomonadati</taxon>
        <taxon>Pseudomonadota</taxon>
        <taxon>Gammaproteobacteria</taxon>
        <taxon>Oceanospirillales</taxon>
        <taxon>Oceanospirillaceae</taxon>
        <taxon>Marinomonas</taxon>
    </lineage>
</organism>
<dbReference type="Proteomes" id="UP000054058">
    <property type="component" value="Unassembled WGS sequence"/>
</dbReference>
<dbReference type="GO" id="GO:0000155">
    <property type="term" value="F:phosphorelay sensor kinase activity"/>
    <property type="evidence" value="ECO:0007669"/>
    <property type="project" value="InterPro"/>
</dbReference>
<keyword evidence="14" id="KW-1185">Reference proteome</keyword>
<proteinExistence type="predicted"/>
<evidence type="ECO:0000256" key="8">
    <source>
        <dbReference type="ARBA" id="ARBA00022989"/>
    </source>
</evidence>
<sequence>MKRIKTAKQLTFTYFSIVAFAIIAFHFSMFESLIENIESIYAENRMLKDKNTAVSLLEGTDFTYVSVPPFSEAYVGKENLPAGIVLNSNITDDKPYELDERSDIDREIFSMRSQVILNGKRKELYLLHYDEIYEISEVQMFETQSTQLFLSLLLLVVSLWVVMRISARLTKPLALLSRDLGNRSSSNLSTIELPEGAATLEIHQLVERLNVYQNQIKAMIDRERAFNRYASHELRTPLMVMKGVVTLLGKSDSKEFLERQRQRIDKACQEMEDYISTLLSLTRAEDLSLTAYRLVEDKEFYDIREAHLVYLADKAVEVDIINTGQIITQLPMPTFHILVSNLLKNAMACTETGSVTIKVFDNTLSVVDTGCGLQGKPGGESYGLGLMIVRDICEKYDCEFSLLDNESVGCTAKVSFPKQSS</sequence>
<evidence type="ECO:0000256" key="4">
    <source>
        <dbReference type="ARBA" id="ARBA00022553"/>
    </source>
</evidence>
<evidence type="ECO:0000259" key="12">
    <source>
        <dbReference type="PROSITE" id="PS50885"/>
    </source>
</evidence>
<evidence type="ECO:0000256" key="9">
    <source>
        <dbReference type="ARBA" id="ARBA00023012"/>
    </source>
</evidence>